<dbReference type="InterPro" id="IPR036412">
    <property type="entry name" value="HAD-like_sf"/>
</dbReference>
<evidence type="ECO:0000256" key="1">
    <source>
        <dbReference type="ARBA" id="ARBA00009589"/>
    </source>
</evidence>
<dbReference type="PANTHER" id="PTHR35134">
    <property type="entry name" value="NUCLEOTIDASE YQFW-RELATED"/>
    <property type="match status" value="1"/>
</dbReference>
<sequence>MKNLNICIDIDGTITDPYYWLDSANKYFNKNLKPEDVITYEINEIMGVTVEEYFEFYEIHGEEIHLNALAREDAAYIIRDLAKVHNIFYVTAREEKMSKATQKWFEEHKLPKAPIYFIGGHYKVDKAKELDCHIFIEDRYENAKELALAGIDVLLFDCYYNRLPLLPGITRINNWLDVKKEVKNYEATLSEETA</sequence>
<keyword evidence="6" id="KW-1185">Reference proteome</keyword>
<dbReference type="InterPro" id="IPR023214">
    <property type="entry name" value="HAD_sf"/>
</dbReference>
<evidence type="ECO:0000313" key="5">
    <source>
        <dbReference type="EMBL" id="SDY56905.1"/>
    </source>
</evidence>
<accession>A0A1H3KZ27</accession>
<keyword evidence="2 3" id="KW-0378">Hydrolase</keyword>
<evidence type="ECO:0000256" key="3">
    <source>
        <dbReference type="PIRNR" id="PIRNR021362"/>
    </source>
</evidence>
<dbReference type="InterPro" id="IPR010708">
    <property type="entry name" value="5'(3')-deoxyribonucleotidase"/>
</dbReference>
<dbReference type="Proteomes" id="UP000198625">
    <property type="component" value="Unassembled WGS sequence"/>
</dbReference>
<feature type="active site" description="Proton donor" evidence="4">
    <location>
        <position position="11"/>
    </location>
</feature>
<protein>
    <recommendedName>
        <fullName evidence="3">Nucleotidase</fullName>
        <ecNumber evidence="3">3.1.3.-</ecNumber>
    </recommendedName>
</protein>
<dbReference type="Pfam" id="PF06941">
    <property type="entry name" value="NT5C"/>
    <property type="match status" value="1"/>
</dbReference>
<comment type="similarity">
    <text evidence="1 3">Belongs to the 5'(3')-deoxyribonucleotidase family.</text>
</comment>
<dbReference type="GO" id="GO:0009264">
    <property type="term" value="P:deoxyribonucleotide catabolic process"/>
    <property type="evidence" value="ECO:0007669"/>
    <property type="project" value="InterPro"/>
</dbReference>
<dbReference type="EMBL" id="FNQE01000002">
    <property type="protein sequence ID" value="SDY56905.1"/>
    <property type="molecule type" value="Genomic_DNA"/>
</dbReference>
<evidence type="ECO:0000256" key="4">
    <source>
        <dbReference type="PIRSR" id="PIRSR610708-1"/>
    </source>
</evidence>
<proteinExistence type="inferred from homology"/>
<dbReference type="PIRSF" id="PIRSF021362">
    <property type="entry name" value="UCP021362_HAD"/>
    <property type="match status" value="1"/>
</dbReference>
<dbReference type="GO" id="GO:0008253">
    <property type="term" value="F:5'-nucleotidase activity"/>
    <property type="evidence" value="ECO:0007669"/>
    <property type="project" value="InterPro"/>
</dbReference>
<evidence type="ECO:0000313" key="6">
    <source>
        <dbReference type="Proteomes" id="UP000198625"/>
    </source>
</evidence>
<dbReference type="OrthoDB" id="2471595at2"/>
<dbReference type="InterPro" id="IPR052419">
    <property type="entry name" value="5_3-deoxyribonucleotidase-like"/>
</dbReference>
<dbReference type="InterPro" id="IPR009206">
    <property type="entry name" value="Nucleotidase_putative"/>
</dbReference>
<dbReference type="AlphaFoldDB" id="A0A1H3KZ27"/>
<dbReference type="Gene3D" id="3.40.50.1000">
    <property type="entry name" value="HAD superfamily/HAD-like"/>
    <property type="match status" value="1"/>
</dbReference>
<gene>
    <name evidence="5" type="ORF">SAMN05660462_00364</name>
</gene>
<name>A0A1H3KZ27_9FIRM</name>
<organism evidence="5 6">
    <name type="scientific">Proteiniborus ethanoligenes</name>
    <dbReference type="NCBI Taxonomy" id="415015"/>
    <lineage>
        <taxon>Bacteria</taxon>
        <taxon>Bacillati</taxon>
        <taxon>Bacillota</taxon>
        <taxon>Clostridia</taxon>
        <taxon>Eubacteriales</taxon>
        <taxon>Proteiniborus</taxon>
    </lineage>
</organism>
<dbReference type="STRING" id="415015.SAMN05660462_00364"/>
<reference evidence="5 6" key="1">
    <citation type="submission" date="2016-10" db="EMBL/GenBank/DDBJ databases">
        <authorList>
            <person name="de Groot N.N."/>
        </authorList>
    </citation>
    <scope>NUCLEOTIDE SEQUENCE [LARGE SCALE GENOMIC DNA]</scope>
    <source>
        <strain evidence="5 6">DSM 21650</strain>
    </source>
</reference>
<dbReference type="PANTHER" id="PTHR35134:SF2">
    <property type="entry name" value="NUCLEOTIDASE YQFW-RELATED"/>
    <property type="match status" value="1"/>
</dbReference>
<evidence type="ECO:0000256" key="2">
    <source>
        <dbReference type="ARBA" id="ARBA00022801"/>
    </source>
</evidence>
<dbReference type="EC" id="3.1.3.-" evidence="3"/>
<feature type="active site" description="Nucleophile" evidence="4">
    <location>
        <position position="9"/>
    </location>
</feature>
<dbReference type="RefSeq" id="WP_091726355.1">
    <property type="nucleotide sequence ID" value="NZ_FNQE01000002.1"/>
</dbReference>
<dbReference type="SUPFAM" id="SSF56784">
    <property type="entry name" value="HAD-like"/>
    <property type="match status" value="1"/>
</dbReference>